<dbReference type="SUPFAM" id="SSF64076">
    <property type="entry name" value="MTH938-like"/>
    <property type="match status" value="1"/>
</dbReference>
<dbReference type="InterPro" id="IPR036748">
    <property type="entry name" value="MTH938-like_sf"/>
</dbReference>
<dbReference type="InterPro" id="IPR007523">
    <property type="entry name" value="NDUFAF3/AAMDC"/>
</dbReference>
<dbReference type="Proteomes" id="UP001334501">
    <property type="component" value="Unassembled WGS sequence"/>
</dbReference>
<evidence type="ECO:0000313" key="1">
    <source>
        <dbReference type="EMBL" id="MEG3156542.1"/>
    </source>
</evidence>
<reference evidence="1 2" key="1">
    <citation type="journal article" date="2017" name="Curr. Microbiol.">
        <title>Lysobacter zhanggongensis sp. nov. Isolated from a Pit Mud.</title>
        <authorList>
            <person name="Zhang X.F."/>
            <person name="Wang H.H."/>
            <person name="Sun X.Y."/>
            <person name="Pan C.M."/>
        </authorList>
    </citation>
    <scope>NUCLEOTIDE SEQUENCE [LARGE SCALE GENOMIC DNA]</scope>
    <source>
        <strain evidence="1 2">ZGLJ7-1</strain>
    </source>
</reference>
<dbReference type="PANTHER" id="PTHR21192:SF2">
    <property type="entry name" value="NADH DEHYDROGENASE [UBIQUINONE] 1 ALPHA SUBCOMPLEX ASSEMBLY FACTOR 3"/>
    <property type="match status" value="1"/>
</dbReference>
<organism evidence="1 2">
    <name type="scientific">Lysobacter zhanggongensis</name>
    <dbReference type="NCBI Taxonomy" id="1774951"/>
    <lineage>
        <taxon>Bacteria</taxon>
        <taxon>Pseudomonadati</taxon>
        <taxon>Pseudomonadota</taxon>
        <taxon>Gammaproteobacteria</taxon>
        <taxon>Lysobacterales</taxon>
        <taxon>Lysobacteraceae</taxon>
        <taxon>Lysobacter</taxon>
    </lineage>
</organism>
<proteinExistence type="predicted"/>
<dbReference type="PANTHER" id="PTHR21192">
    <property type="entry name" value="NUCLEAR PROTEIN E3-3"/>
    <property type="match status" value="1"/>
</dbReference>
<accession>A0ABU7YMK7</accession>
<dbReference type="RefSeq" id="WP_412698948.1">
    <property type="nucleotide sequence ID" value="NZ_JAXGFO010000003.1"/>
</dbReference>
<gene>
    <name evidence="1" type="ORF">SNE33_01250</name>
</gene>
<evidence type="ECO:0000313" key="2">
    <source>
        <dbReference type="Proteomes" id="UP001334501"/>
    </source>
</evidence>
<dbReference type="EMBL" id="JAXGFO010000003">
    <property type="protein sequence ID" value="MEG3156542.1"/>
    <property type="molecule type" value="Genomic_DNA"/>
</dbReference>
<comment type="caution">
    <text evidence="1">The sequence shown here is derived from an EMBL/GenBank/DDBJ whole genome shotgun (WGS) entry which is preliminary data.</text>
</comment>
<dbReference type="Pfam" id="PF04430">
    <property type="entry name" value="DUF498"/>
    <property type="match status" value="1"/>
</dbReference>
<sequence length="124" mass="13296">MQLTLENPDHEFFLRAADGTLARVNDRTLARSFVIAPDRLLEDWDVTDAARLGPEALEPLLEMEPAVVLLGTGERQVFPPAAAMAAGLRRGVGIEVMTNAAAARTFNVLASEGRKVVAGFILPG</sequence>
<dbReference type="CDD" id="cd05560">
    <property type="entry name" value="Xcc1710_like"/>
    <property type="match status" value="1"/>
</dbReference>
<name>A0ABU7YMK7_9GAMM</name>
<protein>
    <submittedName>
        <fullName evidence="1">Mth938-like domain-containing protein</fullName>
    </submittedName>
</protein>
<dbReference type="Gene3D" id="3.40.1230.10">
    <property type="entry name" value="MTH938-like"/>
    <property type="match status" value="1"/>
</dbReference>
<keyword evidence="2" id="KW-1185">Reference proteome</keyword>